<keyword evidence="3" id="KW-0812">Transmembrane</keyword>
<protein>
    <recommendedName>
        <fullName evidence="4">Phosphatidylinositol N-acetylglucosaminyltransferase subunit H conserved domain-containing protein</fullName>
    </recommendedName>
</protein>
<accession>A0ABD3WQB3</accession>
<evidence type="ECO:0000259" key="4">
    <source>
        <dbReference type="Pfam" id="PF10181"/>
    </source>
</evidence>
<evidence type="ECO:0000256" key="3">
    <source>
        <dbReference type="SAM" id="Phobius"/>
    </source>
</evidence>
<sequence length="181" mass="20637">MFTPKYELKHDRFGELGSIFILQRPNSNAANLNVVAAAVIATIAGVLSFTGKVSQLILILGNHLLIFCAVFFGLFIFFFNRKQTESLLILSSLGITITRSGVFRDYSKFVDIAEIDDIVILEVVTMHSVRCQLVVMLKEDNMVEKSKILPIFQKFQPRTEDLRIIYKDAQAKLFNQFSRKR</sequence>
<feature type="transmembrane region" description="Helical" evidence="3">
    <location>
        <begin position="56"/>
        <end position="79"/>
    </location>
</feature>
<comment type="similarity">
    <text evidence="2">Belongs to the PIGH family.</text>
</comment>
<dbReference type="EMBL" id="JBJQND010000006">
    <property type="protein sequence ID" value="KAL3874660.1"/>
    <property type="molecule type" value="Genomic_DNA"/>
</dbReference>
<evidence type="ECO:0000313" key="5">
    <source>
        <dbReference type="EMBL" id="KAL3874660.1"/>
    </source>
</evidence>
<dbReference type="Pfam" id="PF10181">
    <property type="entry name" value="PIG-H"/>
    <property type="match status" value="1"/>
</dbReference>
<feature type="transmembrane region" description="Helical" evidence="3">
    <location>
        <begin position="30"/>
        <end position="50"/>
    </location>
</feature>
<dbReference type="Proteomes" id="UP001634394">
    <property type="component" value="Unassembled WGS sequence"/>
</dbReference>
<dbReference type="AlphaFoldDB" id="A0ABD3WQB3"/>
<keyword evidence="6" id="KW-1185">Reference proteome</keyword>
<gene>
    <name evidence="5" type="ORF">ACJMK2_037642</name>
</gene>
<keyword evidence="3" id="KW-0472">Membrane</keyword>
<dbReference type="PANTHER" id="PTHR15231:SF1">
    <property type="entry name" value="PHOSPHATIDYLINOSITOL N-ACETYLGLUCOSAMINYLTRANSFERASE SUBUNIT H"/>
    <property type="match status" value="1"/>
</dbReference>
<keyword evidence="3" id="KW-1133">Transmembrane helix</keyword>
<dbReference type="PANTHER" id="PTHR15231">
    <property type="entry name" value="PHOSPHATIDYLINOSITOL N-ACETYLGLUCOSAMINYLTRANSFERASE SUBUNIT H"/>
    <property type="match status" value="1"/>
</dbReference>
<proteinExistence type="inferred from homology"/>
<evidence type="ECO:0000256" key="2">
    <source>
        <dbReference type="ARBA" id="ARBA00009610"/>
    </source>
</evidence>
<dbReference type="InterPro" id="IPR019328">
    <property type="entry name" value="PIGH-H_dom"/>
</dbReference>
<comment type="caution">
    <text evidence="5">The sequence shown here is derived from an EMBL/GenBank/DDBJ whole genome shotgun (WGS) entry which is preliminary data.</text>
</comment>
<evidence type="ECO:0000256" key="1">
    <source>
        <dbReference type="ARBA" id="ARBA00004687"/>
    </source>
</evidence>
<comment type="pathway">
    <text evidence="1">Glycolipid biosynthesis; glycosylphosphatidylinositol-anchor biosynthesis.</text>
</comment>
<reference evidence="5 6" key="1">
    <citation type="submission" date="2024-11" db="EMBL/GenBank/DDBJ databases">
        <title>Chromosome-level genome assembly of the freshwater bivalve Anodonta woodiana.</title>
        <authorList>
            <person name="Chen X."/>
        </authorList>
    </citation>
    <scope>NUCLEOTIDE SEQUENCE [LARGE SCALE GENOMIC DNA]</scope>
    <source>
        <strain evidence="5">MN2024</strain>
        <tissue evidence="5">Gills</tissue>
    </source>
</reference>
<dbReference type="InterPro" id="IPR044215">
    <property type="entry name" value="PIG-H"/>
</dbReference>
<feature type="domain" description="Phosphatidylinositol N-acetylglucosaminyltransferase subunit H conserved" evidence="4">
    <location>
        <begin position="86"/>
        <end position="153"/>
    </location>
</feature>
<organism evidence="5 6">
    <name type="scientific">Sinanodonta woodiana</name>
    <name type="common">Chinese pond mussel</name>
    <name type="synonym">Anodonta woodiana</name>
    <dbReference type="NCBI Taxonomy" id="1069815"/>
    <lineage>
        <taxon>Eukaryota</taxon>
        <taxon>Metazoa</taxon>
        <taxon>Spiralia</taxon>
        <taxon>Lophotrochozoa</taxon>
        <taxon>Mollusca</taxon>
        <taxon>Bivalvia</taxon>
        <taxon>Autobranchia</taxon>
        <taxon>Heteroconchia</taxon>
        <taxon>Palaeoheterodonta</taxon>
        <taxon>Unionida</taxon>
        <taxon>Unionoidea</taxon>
        <taxon>Unionidae</taxon>
        <taxon>Unioninae</taxon>
        <taxon>Sinanodonta</taxon>
    </lineage>
</organism>
<name>A0ABD3WQB3_SINWO</name>
<evidence type="ECO:0000313" key="6">
    <source>
        <dbReference type="Proteomes" id="UP001634394"/>
    </source>
</evidence>